<organism evidence="1 2">
    <name type="scientific">Melipona bicolor</name>
    <dbReference type="NCBI Taxonomy" id="60889"/>
    <lineage>
        <taxon>Eukaryota</taxon>
        <taxon>Metazoa</taxon>
        <taxon>Ecdysozoa</taxon>
        <taxon>Arthropoda</taxon>
        <taxon>Hexapoda</taxon>
        <taxon>Insecta</taxon>
        <taxon>Pterygota</taxon>
        <taxon>Neoptera</taxon>
        <taxon>Endopterygota</taxon>
        <taxon>Hymenoptera</taxon>
        <taxon>Apocrita</taxon>
        <taxon>Aculeata</taxon>
        <taxon>Apoidea</taxon>
        <taxon>Anthophila</taxon>
        <taxon>Apidae</taxon>
        <taxon>Melipona</taxon>
    </lineage>
</organism>
<sequence length="59" mass="6038">MKGSKRIKAIPKCQAATAMAAPGLKGSVAQALARRGGATTVSARISIKFSSLHRNDDAA</sequence>
<evidence type="ECO:0000313" key="1">
    <source>
        <dbReference type="EMBL" id="KAK1117814.1"/>
    </source>
</evidence>
<accession>A0AA40FG07</accession>
<dbReference type="EMBL" id="JAHYIQ010000048">
    <property type="protein sequence ID" value="KAK1117814.1"/>
    <property type="molecule type" value="Genomic_DNA"/>
</dbReference>
<keyword evidence="2" id="KW-1185">Reference proteome</keyword>
<proteinExistence type="predicted"/>
<reference evidence="1" key="1">
    <citation type="submission" date="2021-10" db="EMBL/GenBank/DDBJ databases">
        <title>Melipona bicolor Genome sequencing and assembly.</title>
        <authorList>
            <person name="Araujo N.S."/>
            <person name="Arias M.C."/>
        </authorList>
    </citation>
    <scope>NUCLEOTIDE SEQUENCE</scope>
    <source>
        <strain evidence="1">USP_2M_L1-L4_2017</strain>
        <tissue evidence="1">Whole body</tissue>
    </source>
</reference>
<protein>
    <submittedName>
        <fullName evidence="1">Uncharacterized protein</fullName>
    </submittedName>
</protein>
<gene>
    <name evidence="1" type="ORF">K0M31_015750</name>
</gene>
<dbReference type="AlphaFoldDB" id="A0AA40FG07"/>
<name>A0AA40FG07_9HYME</name>
<evidence type="ECO:0000313" key="2">
    <source>
        <dbReference type="Proteomes" id="UP001177670"/>
    </source>
</evidence>
<comment type="caution">
    <text evidence="1">The sequence shown here is derived from an EMBL/GenBank/DDBJ whole genome shotgun (WGS) entry which is preliminary data.</text>
</comment>
<dbReference type="Proteomes" id="UP001177670">
    <property type="component" value="Unassembled WGS sequence"/>
</dbReference>